<organism evidence="3 4">
    <name type="scientific">Tanacetum coccineum</name>
    <dbReference type="NCBI Taxonomy" id="301880"/>
    <lineage>
        <taxon>Eukaryota</taxon>
        <taxon>Viridiplantae</taxon>
        <taxon>Streptophyta</taxon>
        <taxon>Embryophyta</taxon>
        <taxon>Tracheophyta</taxon>
        <taxon>Spermatophyta</taxon>
        <taxon>Magnoliopsida</taxon>
        <taxon>eudicotyledons</taxon>
        <taxon>Gunneridae</taxon>
        <taxon>Pentapetalae</taxon>
        <taxon>asterids</taxon>
        <taxon>campanulids</taxon>
        <taxon>Asterales</taxon>
        <taxon>Asteraceae</taxon>
        <taxon>Asteroideae</taxon>
        <taxon>Anthemideae</taxon>
        <taxon>Anthemidinae</taxon>
        <taxon>Tanacetum</taxon>
    </lineage>
</organism>
<feature type="domain" description="Retrovirus-related Pol polyprotein from transposon TNT 1-94-like beta-barrel" evidence="2">
    <location>
        <begin position="230"/>
        <end position="262"/>
    </location>
</feature>
<reference evidence="3" key="1">
    <citation type="journal article" date="2022" name="Int. J. Mol. Sci.">
        <title>Draft Genome of Tanacetum Coccineum: Genomic Comparison of Closely Related Tanacetum-Family Plants.</title>
        <authorList>
            <person name="Yamashiro T."/>
            <person name="Shiraishi A."/>
            <person name="Nakayama K."/>
            <person name="Satake H."/>
        </authorList>
    </citation>
    <scope>NUCLEOTIDE SEQUENCE</scope>
</reference>
<accession>A0ABQ5E8F9</accession>
<protein>
    <recommendedName>
        <fullName evidence="2">Retrovirus-related Pol polyprotein from transposon TNT 1-94-like beta-barrel domain-containing protein</fullName>
    </recommendedName>
</protein>
<evidence type="ECO:0000256" key="1">
    <source>
        <dbReference type="SAM" id="MobiDB-lite"/>
    </source>
</evidence>
<comment type="caution">
    <text evidence="3">The sequence shown here is derived from an EMBL/GenBank/DDBJ whole genome shotgun (WGS) entry which is preliminary data.</text>
</comment>
<gene>
    <name evidence="3" type="ORF">Tco_0955893</name>
</gene>
<evidence type="ECO:0000313" key="4">
    <source>
        <dbReference type="Proteomes" id="UP001151760"/>
    </source>
</evidence>
<name>A0ABQ5E8F9_9ASTR</name>
<keyword evidence="4" id="KW-1185">Reference proteome</keyword>
<reference evidence="3" key="2">
    <citation type="submission" date="2022-01" db="EMBL/GenBank/DDBJ databases">
        <authorList>
            <person name="Yamashiro T."/>
            <person name="Shiraishi A."/>
            <person name="Satake H."/>
            <person name="Nakayama K."/>
        </authorList>
    </citation>
    <scope>NUCLEOTIDE SEQUENCE</scope>
</reference>
<sequence length="353" mass="39204">MVLTQTKTSPSTLPHLTTLTQLPPWQSPLTPLANENENKIKGCDYGTWVGWLRLVFDITHTTNTLLEDSHRESTSQDLILDQEPPGSDTNCGVLNNSLDRLWNNAQRVNHQNKFTHPHPKKNFVLTTVVTKSGQVPVNTTKQSSPRAATSISTTRPVNIAAPKSKVNDALPKKYSYFKAHSPVRRAFNQKSTAKTNNLNEKVKTARVKNVTTTRPKAIGNPQYTLQDQGIFDSGCSRHMTGNKSYLTDYQEVDGGFVAFAGSPKGDIIISGLPQCVAITPALSTEEPVDSLIMEDEHLDTIPTTESDKFIKFSVENLVENPSESEDFSDIEIDNETFSDEDVPTKNLFEPSFR</sequence>
<evidence type="ECO:0000259" key="2">
    <source>
        <dbReference type="Pfam" id="PF22936"/>
    </source>
</evidence>
<dbReference type="EMBL" id="BQNB010016046">
    <property type="protein sequence ID" value="GJT47178.1"/>
    <property type="molecule type" value="Genomic_DNA"/>
</dbReference>
<dbReference type="Pfam" id="PF22936">
    <property type="entry name" value="Pol_BBD"/>
    <property type="match status" value="1"/>
</dbReference>
<feature type="compositionally biased region" description="Acidic residues" evidence="1">
    <location>
        <begin position="322"/>
        <end position="341"/>
    </location>
</feature>
<feature type="region of interest" description="Disordered" evidence="1">
    <location>
        <begin position="322"/>
        <end position="353"/>
    </location>
</feature>
<dbReference type="InterPro" id="IPR054722">
    <property type="entry name" value="PolX-like_BBD"/>
</dbReference>
<proteinExistence type="predicted"/>
<evidence type="ECO:0000313" key="3">
    <source>
        <dbReference type="EMBL" id="GJT47178.1"/>
    </source>
</evidence>
<dbReference type="Proteomes" id="UP001151760">
    <property type="component" value="Unassembled WGS sequence"/>
</dbReference>